<sequence>MAKLRLAAKARIIRWVKPKTKRFDRAAPQFLVEEWSKGNKGAIADLYSRANFDQDVFLNQLKILVSKKQLVELTVDEGWYSEAELKDDLGWNKIDGAKARCMSLGDTHYRNNQYDGAEEFWVVTRETGKRQESHSFEETHEKNVKAKTDPTFELGEKFKGIDTMSSRAGKEKLVQVTPSTKERFSKFKTSLMTKSGKLRSLIRELTTKYPEDDGAKKCVADLKKEVQTLDAHFDSCQDVWAKGECDGFFTDVCSKAAAAELKTRSRKKFFEKAEAPADVPGSRKPGGGKNKRKHRDEAGDVGAEPASSQGKKPEKPKKSKKAPCVSMVETARDIVSDLGTEVAGRSGGLVQVAKCSLSNSERDCRRVLVGKHALSLPVKTSQLKDFDHIPILRIRDWFDFFLTHSCLHLLCGLQQPHPKREADILTCFWENFRALRPRHEIFQRASEGRLVLSQTFPLLVHGDEGRGRKHAAHFVMSFHPVLGMGFKKKEKSTSWAKMECNFSGHTYTNRFLIATMRKRDYSDQNVETWNALMEEVAAEAAFMADDGVVASNGLRFWGVVLGIVGDWPFLHKSGGFCRSFNNIQKRKTQKNLPVGICHLCQGGQRPYPFEQLETRRPLWRSTMFAEDPFVLPNPLAMSLLHEPGKEASLWCFDWFHTMHLGVLRNFIGSVLALLSDEEPQSNVDLRFAALSARYRRWCHSNSRRAHITKLTKESIGWEKTTTFPSAIWHKGALSTVVMDFLEARFAEDTFAHQPLLQMASEACNAIQRCARILYRSEVWLSPSVCKLVSELG</sequence>
<feature type="non-terminal residue" evidence="2">
    <location>
        <position position="792"/>
    </location>
</feature>
<dbReference type="AlphaFoldDB" id="A0A9P1BHR3"/>
<organism evidence="2">
    <name type="scientific">Cladocopium goreaui</name>
    <dbReference type="NCBI Taxonomy" id="2562237"/>
    <lineage>
        <taxon>Eukaryota</taxon>
        <taxon>Sar</taxon>
        <taxon>Alveolata</taxon>
        <taxon>Dinophyceae</taxon>
        <taxon>Suessiales</taxon>
        <taxon>Symbiodiniaceae</taxon>
        <taxon>Cladocopium</taxon>
    </lineage>
</organism>
<keyword evidence="4" id="KW-1185">Reference proteome</keyword>
<evidence type="ECO:0000313" key="2">
    <source>
        <dbReference type="EMBL" id="CAI3973621.1"/>
    </source>
</evidence>
<evidence type="ECO:0000313" key="4">
    <source>
        <dbReference type="Proteomes" id="UP001152797"/>
    </source>
</evidence>
<dbReference type="Proteomes" id="UP001152797">
    <property type="component" value="Unassembled WGS sequence"/>
</dbReference>
<feature type="region of interest" description="Disordered" evidence="1">
    <location>
        <begin position="272"/>
        <end position="324"/>
    </location>
</feature>
<gene>
    <name evidence="2" type="ORF">C1SCF055_LOCUS2109</name>
</gene>
<reference evidence="2" key="1">
    <citation type="submission" date="2022-10" db="EMBL/GenBank/DDBJ databases">
        <authorList>
            <person name="Chen Y."/>
            <person name="Dougan E. K."/>
            <person name="Chan C."/>
            <person name="Rhodes N."/>
            <person name="Thang M."/>
        </authorList>
    </citation>
    <scope>NUCLEOTIDE SEQUENCE</scope>
</reference>
<proteinExistence type="predicted"/>
<evidence type="ECO:0000313" key="3">
    <source>
        <dbReference type="EMBL" id="CAL1126996.1"/>
    </source>
</evidence>
<comment type="caution">
    <text evidence="2">The sequence shown here is derived from an EMBL/GenBank/DDBJ whole genome shotgun (WGS) entry which is preliminary data.</text>
</comment>
<evidence type="ECO:0000256" key="1">
    <source>
        <dbReference type="SAM" id="MobiDB-lite"/>
    </source>
</evidence>
<dbReference type="EMBL" id="CAMXCT020000087">
    <property type="protein sequence ID" value="CAL1126996.1"/>
    <property type="molecule type" value="Genomic_DNA"/>
</dbReference>
<protein>
    <submittedName>
        <fullName evidence="2">Uncharacterized protein</fullName>
    </submittedName>
</protein>
<name>A0A9P1BHR3_9DINO</name>
<dbReference type="EMBL" id="CAMXCT010000087">
    <property type="protein sequence ID" value="CAI3973621.1"/>
    <property type="molecule type" value="Genomic_DNA"/>
</dbReference>
<dbReference type="EMBL" id="CAMXCT030000087">
    <property type="protein sequence ID" value="CAL4760933.1"/>
    <property type="molecule type" value="Genomic_DNA"/>
</dbReference>
<accession>A0A9P1BHR3</accession>
<reference evidence="3" key="2">
    <citation type="submission" date="2024-04" db="EMBL/GenBank/DDBJ databases">
        <authorList>
            <person name="Chen Y."/>
            <person name="Shah S."/>
            <person name="Dougan E. K."/>
            <person name="Thang M."/>
            <person name="Chan C."/>
        </authorList>
    </citation>
    <scope>NUCLEOTIDE SEQUENCE [LARGE SCALE GENOMIC DNA]</scope>
</reference>